<keyword evidence="1" id="KW-0812">Transmembrane</keyword>
<organism evidence="2 3">
    <name type="scientific">Plasmodium yoelii yoelii</name>
    <dbReference type="NCBI Taxonomy" id="73239"/>
    <lineage>
        <taxon>Eukaryota</taxon>
        <taxon>Sar</taxon>
        <taxon>Alveolata</taxon>
        <taxon>Apicomplexa</taxon>
        <taxon>Aconoidasida</taxon>
        <taxon>Haemosporida</taxon>
        <taxon>Plasmodiidae</taxon>
        <taxon>Plasmodium</taxon>
        <taxon>Plasmodium (Vinckeia)</taxon>
    </lineage>
</organism>
<dbReference type="EMBL" id="CP115534">
    <property type="protein sequence ID" value="WBY58195.1"/>
    <property type="molecule type" value="Genomic_DNA"/>
</dbReference>
<protein>
    <submittedName>
        <fullName evidence="2">Uncharacterized protein</fullName>
    </submittedName>
</protein>
<dbReference type="AlphaFoldDB" id="A0AAE9WQQ7"/>
<name>A0AAE9WQQ7_PLAYO</name>
<keyword evidence="1" id="KW-1133">Transmembrane helix</keyword>
<gene>
    <name evidence="2" type="ORF">Py17XNL_001002433</name>
</gene>
<dbReference type="Proteomes" id="UP001054126">
    <property type="component" value="Chromosome 10"/>
</dbReference>
<evidence type="ECO:0000313" key="3">
    <source>
        <dbReference type="Proteomes" id="UP001054126"/>
    </source>
</evidence>
<evidence type="ECO:0000256" key="1">
    <source>
        <dbReference type="SAM" id="Phobius"/>
    </source>
</evidence>
<proteinExistence type="predicted"/>
<feature type="transmembrane region" description="Helical" evidence="1">
    <location>
        <begin position="41"/>
        <end position="61"/>
    </location>
</feature>
<accession>A0AAE9WQQ7</accession>
<keyword evidence="1" id="KW-0472">Membrane</keyword>
<sequence>MSTYKLWVIISCLSIEIYNKYKHRTILKTKVIYSIFRHFQYFSTFSIFFNIFNIFQHFQYFSVFPGGFPKK</sequence>
<evidence type="ECO:0000313" key="2">
    <source>
        <dbReference type="EMBL" id="WBY58195.1"/>
    </source>
</evidence>
<reference evidence="2" key="1">
    <citation type="submission" date="2023-01" db="EMBL/GenBank/DDBJ databases">
        <title>Long-Read Genome Assembly and Gene Model Annotations for the Rodent Malaria Parasite Plasmodium yoelii 17XNL.</title>
        <authorList>
            <person name="Mitchell G.J."/>
            <person name="Sebastian A."/>
            <person name="Albert I."/>
            <person name="Lindner S.E."/>
        </authorList>
    </citation>
    <scope>NUCLEOTIDE SEQUENCE</scope>
    <source>
        <strain evidence="2">17XNL clone 1.1</strain>
    </source>
</reference>